<evidence type="ECO:0000313" key="6">
    <source>
        <dbReference type="Proteomes" id="UP000189941"/>
    </source>
</evidence>
<reference evidence="6" key="1">
    <citation type="submission" date="2017-02" db="EMBL/GenBank/DDBJ databases">
        <authorList>
            <person name="Varghese N."/>
            <person name="Submissions S."/>
        </authorList>
    </citation>
    <scope>NUCLEOTIDE SEQUENCE [LARGE SCALE GENOMIC DNA]</scope>
    <source>
        <strain evidence="6">DSM 15739</strain>
    </source>
</reference>
<dbReference type="InterPro" id="IPR006121">
    <property type="entry name" value="HMA_dom"/>
</dbReference>
<evidence type="ECO:0000256" key="2">
    <source>
        <dbReference type="ARBA" id="ARBA00022723"/>
    </source>
</evidence>
<protein>
    <recommendedName>
        <fullName evidence="1">Copper chaperone CopZ</fullName>
    </recommendedName>
</protein>
<gene>
    <name evidence="5" type="ORF">SAMN02746011_01420</name>
</gene>
<dbReference type="SUPFAM" id="SSF55008">
    <property type="entry name" value="HMA, heavy metal-associated domain"/>
    <property type="match status" value="1"/>
</dbReference>
<evidence type="ECO:0000256" key="1">
    <source>
        <dbReference type="ARBA" id="ARBA00015313"/>
    </source>
</evidence>
<dbReference type="GO" id="GO:0006825">
    <property type="term" value="P:copper ion transport"/>
    <property type="evidence" value="ECO:0007669"/>
    <property type="project" value="InterPro"/>
</dbReference>
<dbReference type="PRINTS" id="PR00944">
    <property type="entry name" value="CUEXPORT"/>
</dbReference>
<dbReference type="STRING" id="1121925.SAMN02746011_01420"/>
<dbReference type="OrthoDB" id="9813965at2"/>
<dbReference type="PROSITE" id="PS01047">
    <property type="entry name" value="HMA_1"/>
    <property type="match status" value="1"/>
</dbReference>
<dbReference type="Proteomes" id="UP000189941">
    <property type="component" value="Unassembled WGS sequence"/>
</dbReference>
<dbReference type="EMBL" id="FUWO01000012">
    <property type="protein sequence ID" value="SJZ66177.1"/>
    <property type="molecule type" value="Genomic_DNA"/>
</dbReference>
<dbReference type="PROSITE" id="PS50846">
    <property type="entry name" value="HMA_2"/>
    <property type="match status" value="1"/>
</dbReference>
<dbReference type="Pfam" id="PF00403">
    <property type="entry name" value="HMA"/>
    <property type="match status" value="1"/>
</dbReference>
<dbReference type="NCBIfam" id="TIGR00003">
    <property type="entry name" value="copper ion binding protein"/>
    <property type="match status" value="1"/>
</dbReference>
<dbReference type="PANTHER" id="PTHR46594">
    <property type="entry name" value="P-TYPE CATION-TRANSPORTING ATPASE"/>
    <property type="match status" value="1"/>
</dbReference>
<evidence type="ECO:0000313" key="5">
    <source>
        <dbReference type="EMBL" id="SJZ66177.1"/>
    </source>
</evidence>
<keyword evidence="3" id="KW-0186">Copper</keyword>
<proteinExistence type="predicted"/>
<dbReference type="FunFam" id="3.30.70.100:FF:000001">
    <property type="entry name" value="ATPase copper transporting beta"/>
    <property type="match status" value="1"/>
</dbReference>
<dbReference type="AlphaFoldDB" id="A0A1T4MH23"/>
<dbReference type="InterPro" id="IPR006122">
    <property type="entry name" value="HMA_Cu_ion-bd"/>
</dbReference>
<dbReference type="Gene3D" id="3.30.70.100">
    <property type="match status" value="1"/>
</dbReference>
<organism evidence="5 6">
    <name type="scientific">Globicatella sulfidifaciens DSM 15739</name>
    <dbReference type="NCBI Taxonomy" id="1121925"/>
    <lineage>
        <taxon>Bacteria</taxon>
        <taxon>Bacillati</taxon>
        <taxon>Bacillota</taxon>
        <taxon>Bacilli</taxon>
        <taxon>Lactobacillales</taxon>
        <taxon>Aerococcaceae</taxon>
        <taxon>Globicatella</taxon>
    </lineage>
</organism>
<dbReference type="GO" id="GO:0005507">
    <property type="term" value="F:copper ion binding"/>
    <property type="evidence" value="ECO:0007669"/>
    <property type="project" value="InterPro"/>
</dbReference>
<sequence>MKKEFAIEGMGCQHCVHSIEKALTELAGVHHVDVSLEKNNAVIEYDESLLTEKDLQATVDEAGYDLIV</sequence>
<dbReference type="InterPro" id="IPR000428">
    <property type="entry name" value="Cu-bd"/>
</dbReference>
<feature type="domain" description="HMA" evidence="4">
    <location>
        <begin position="1"/>
        <end position="67"/>
    </location>
</feature>
<evidence type="ECO:0000259" key="4">
    <source>
        <dbReference type="PROSITE" id="PS50846"/>
    </source>
</evidence>
<dbReference type="InterPro" id="IPR017969">
    <property type="entry name" value="Heavy-metal-associated_CS"/>
</dbReference>
<name>A0A1T4MH23_9LACT</name>
<keyword evidence="6" id="KW-1185">Reference proteome</keyword>
<dbReference type="RefSeq" id="WP_078756154.1">
    <property type="nucleotide sequence ID" value="NZ_FUWO01000012.1"/>
</dbReference>
<dbReference type="CDD" id="cd00371">
    <property type="entry name" value="HMA"/>
    <property type="match status" value="1"/>
</dbReference>
<evidence type="ECO:0000256" key="3">
    <source>
        <dbReference type="ARBA" id="ARBA00023008"/>
    </source>
</evidence>
<accession>A0A1T4MH23</accession>
<dbReference type="PANTHER" id="PTHR46594:SF4">
    <property type="entry name" value="P-TYPE CATION-TRANSPORTING ATPASE"/>
    <property type="match status" value="1"/>
</dbReference>
<keyword evidence="2" id="KW-0479">Metal-binding</keyword>
<dbReference type="InterPro" id="IPR036163">
    <property type="entry name" value="HMA_dom_sf"/>
</dbReference>